<dbReference type="InterPro" id="IPR029063">
    <property type="entry name" value="SAM-dependent_MTases_sf"/>
</dbReference>
<dbReference type="EMBL" id="LAZR01020155">
    <property type="protein sequence ID" value="KKL89915.1"/>
    <property type="molecule type" value="Genomic_DNA"/>
</dbReference>
<gene>
    <name evidence="1" type="ORF">LCGC14_1909910</name>
</gene>
<accession>A0A0F9I7X0</accession>
<dbReference type="Gene3D" id="3.40.50.150">
    <property type="entry name" value="Vaccinia Virus protein VP39"/>
    <property type="match status" value="1"/>
</dbReference>
<sequence>MVNNMAMVDTEEGGGTETETLHFLYGLLHYMQPKVIVEAGTCRGNFTIMAHTACPDAAIYTADIFKHKWIDNLMEYGVFFQGDFEKMLQEWLVGGGIDFAFIDSGPPPILLPPQHEAGVRIRHYNAVLPYMRAGGIIATHDTGKTDWEGAASIVADASIHLDCGRGLSLRQI</sequence>
<dbReference type="SUPFAM" id="SSF53335">
    <property type="entry name" value="S-adenosyl-L-methionine-dependent methyltransferases"/>
    <property type="match status" value="1"/>
</dbReference>
<comment type="caution">
    <text evidence="1">The sequence shown here is derived from an EMBL/GenBank/DDBJ whole genome shotgun (WGS) entry which is preliminary data.</text>
</comment>
<reference evidence="1" key="1">
    <citation type="journal article" date="2015" name="Nature">
        <title>Complex archaea that bridge the gap between prokaryotes and eukaryotes.</title>
        <authorList>
            <person name="Spang A."/>
            <person name="Saw J.H."/>
            <person name="Jorgensen S.L."/>
            <person name="Zaremba-Niedzwiedzka K."/>
            <person name="Martijn J."/>
            <person name="Lind A.E."/>
            <person name="van Eijk R."/>
            <person name="Schleper C."/>
            <person name="Guy L."/>
            <person name="Ettema T.J."/>
        </authorList>
    </citation>
    <scope>NUCLEOTIDE SEQUENCE</scope>
</reference>
<dbReference type="Pfam" id="PF13578">
    <property type="entry name" value="Methyltransf_24"/>
    <property type="match status" value="1"/>
</dbReference>
<protein>
    <submittedName>
        <fullName evidence="1">Uncharacterized protein</fullName>
    </submittedName>
</protein>
<evidence type="ECO:0000313" key="1">
    <source>
        <dbReference type="EMBL" id="KKL89915.1"/>
    </source>
</evidence>
<organism evidence="1">
    <name type="scientific">marine sediment metagenome</name>
    <dbReference type="NCBI Taxonomy" id="412755"/>
    <lineage>
        <taxon>unclassified sequences</taxon>
        <taxon>metagenomes</taxon>
        <taxon>ecological metagenomes</taxon>
    </lineage>
</organism>
<dbReference type="AlphaFoldDB" id="A0A0F9I7X0"/>
<proteinExistence type="predicted"/>
<name>A0A0F9I7X0_9ZZZZ</name>